<comment type="similarity">
    <text evidence="1">Belongs to the aspartate/glutamate racemases family.</text>
</comment>
<protein>
    <submittedName>
        <fullName evidence="3">Aspartate racemase</fullName>
    </submittedName>
</protein>
<dbReference type="Pfam" id="PF01177">
    <property type="entry name" value="Asp_Glu_race"/>
    <property type="match status" value="1"/>
</dbReference>
<evidence type="ECO:0000313" key="4">
    <source>
        <dbReference type="Proteomes" id="UP001149074"/>
    </source>
</evidence>
<dbReference type="EMBL" id="JAPQKI010000001">
    <property type="protein sequence ID" value="KAJ5112246.1"/>
    <property type="molecule type" value="Genomic_DNA"/>
</dbReference>
<dbReference type="InterPro" id="IPR015942">
    <property type="entry name" value="Asp/Glu/hydantoin_racemase"/>
</dbReference>
<dbReference type="GeneID" id="81351774"/>
<reference evidence="3" key="2">
    <citation type="journal article" date="2023" name="IMA Fungus">
        <title>Comparative genomic study of the Penicillium genus elucidates a diverse pangenome and 15 lateral gene transfer events.</title>
        <authorList>
            <person name="Petersen C."/>
            <person name="Sorensen T."/>
            <person name="Nielsen M.R."/>
            <person name="Sondergaard T.E."/>
            <person name="Sorensen J.L."/>
            <person name="Fitzpatrick D.A."/>
            <person name="Frisvad J.C."/>
            <person name="Nielsen K.L."/>
        </authorList>
    </citation>
    <scope>NUCLEOTIDE SEQUENCE</scope>
    <source>
        <strain evidence="3">IBT 30761</strain>
    </source>
</reference>
<keyword evidence="2" id="KW-0413">Isomerase</keyword>
<dbReference type="PANTHER" id="PTHR21198:SF7">
    <property type="entry name" value="ASPARTATE-GLUTAMATE RACEMASE FAMILY"/>
    <property type="match status" value="1"/>
</dbReference>
<dbReference type="NCBIfam" id="TIGR00035">
    <property type="entry name" value="asp_race"/>
    <property type="match status" value="1"/>
</dbReference>
<dbReference type="InterPro" id="IPR004380">
    <property type="entry name" value="Asp_race"/>
</dbReference>
<evidence type="ECO:0000256" key="1">
    <source>
        <dbReference type="ARBA" id="ARBA00007847"/>
    </source>
</evidence>
<dbReference type="InterPro" id="IPR001920">
    <property type="entry name" value="Asp/Glu_race"/>
</dbReference>
<name>A0A9W9KNQ2_9EURO</name>
<dbReference type="AlphaFoldDB" id="A0A9W9KNQ2"/>
<sequence length="229" mass="25123">MKTIGIIGGIAWPSTITYYQDINRLIAEKLGPQHCAKLMLVQTDYDQMKKYFDDDAWDKVAETLLSLAQQLECGGADFILVACNTAHKAIPAVQAKIKLPILHIVDGVSAEIRQKGFKKVGLLGSHVTMTDGFFTSRLEKNQIETMIPSEEDRKTVHNALVTELAMGKVLPETRGRFKSVIHRLVEEGAEAVILGCTEFGMLVRVGDCSVPLIDSAKVHSEAAVQMALS</sequence>
<gene>
    <name evidence="3" type="ORF">N7532_000291</name>
</gene>
<reference evidence="3" key="1">
    <citation type="submission" date="2022-11" db="EMBL/GenBank/DDBJ databases">
        <authorList>
            <person name="Petersen C."/>
        </authorList>
    </citation>
    <scope>NUCLEOTIDE SEQUENCE</scope>
    <source>
        <strain evidence="3">IBT 30761</strain>
    </source>
</reference>
<dbReference type="SUPFAM" id="SSF53681">
    <property type="entry name" value="Aspartate/glutamate racemase"/>
    <property type="match status" value="2"/>
</dbReference>
<accession>A0A9W9KNQ2</accession>
<dbReference type="GO" id="GO:0047661">
    <property type="term" value="F:amino-acid racemase activity"/>
    <property type="evidence" value="ECO:0007669"/>
    <property type="project" value="InterPro"/>
</dbReference>
<evidence type="ECO:0000313" key="3">
    <source>
        <dbReference type="EMBL" id="KAJ5112246.1"/>
    </source>
</evidence>
<dbReference type="RefSeq" id="XP_056480019.1">
    <property type="nucleotide sequence ID" value="XM_056612795.1"/>
</dbReference>
<organism evidence="3 4">
    <name type="scientific">Penicillium argentinense</name>
    <dbReference type="NCBI Taxonomy" id="1131581"/>
    <lineage>
        <taxon>Eukaryota</taxon>
        <taxon>Fungi</taxon>
        <taxon>Dikarya</taxon>
        <taxon>Ascomycota</taxon>
        <taxon>Pezizomycotina</taxon>
        <taxon>Eurotiomycetes</taxon>
        <taxon>Eurotiomycetidae</taxon>
        <taxon>Eurotiales</taxon>
        <taxon>Aspergillaceae</taxon>
        <taxon>Penicillium</taxon>
    </lineage>
</organism>
<comment type="caution">
    <text evidence="3">The sequence shown here is derived from an EMBL/GenBank/DDBJ whole genome shotgun (WGS) entry which is preliminary data.</text>
</comment>
<dbReference type="PANTHER" id="PTHR21198">
    <property type="entry name" value="GLUTAMATE RACEMASE"/>
    <property type="match status" value="1"/>
</dbReference>
<proteinExistence type="inferred from homology"/>
<evidence type="ECO:0000256" key="2">
    <source>
        <dbReference type="ARBA" id="ARBA00023235"/>
    </source>
</evidence>
<dbReference type="OrthoDB" id="187836at2759"/>
<dbReference type="Proteomes" id="UP001149074">
    <property type="component" value="Unassembled WGS sequence"/>
</dbReference>
<dbReference type="Gene3D" id="3.40.50.1860">
    <property type="match status" value="2"/>
</dbReference>
<keyword evidence="4" id="KW-1185">Reference proteome</keyword>